<protein>
    <submittedName>
        <fullName evidence="1">Uncharacterized protein</fullName>
    </submittedName>
</protein>
<organism evidence="1 2">
    <name type="scientific">Trichogramma brassicae</name>
    <dbReference type="NCBI Taxonomy" id="86971"/>
    <lineage>
        <taxon>Eukaryota</taxon>
        <taxon>Metazoa</taxon>
        <taxon>Ecdysozoa</taxon>
        <taxon>Arthropoda</taxon>
        <taxon>Hexapoda</taxon>
        <taxon>Insecta</taxon>
        <taxon>Pterygota</taxon>
        <taxon>Neoptera</taxon>
        <taxon>Endopterygota</taxon>
        <taxon>Hymenoptera</taxon>
        <taxon>Apocrita</taxon>
        <taxon>Proctotrupomorpha</taxon>
        <taxon>Chalcidoidea</taxon>
        <taxon>Trichogrammatidae</taxon>
        <taxon>Trichogramma</taxon>
    </lineage>
</organism>
<sequence>MYHMSANDGATSLEHDVSGRNECTNLPDNFLGCDLHIFKSCRAAHSTRHAANSAAKRLGVNIYSILQTAGWSNASTFAKFYDRPLSRCYRIIFTKSRDLQFRHEELRLADLLQHLHQGHTRVPAQGRLGDAARLQEEDDDVLSGSHAAEAAAHLRGRLRRFQSLHAGHEMNR</sequence>
<gene>
    <name evidence="1" type="ORF">TBRA_LOCUS1687</name>
</gene>
<evidence type="ECO:0000313" key="1">
    <source>
        <dbReference type="EMBL" id="CAB0029658.1"/>
    </source>
</evidence>
<dbReference type="AlphaFoldDB" id="A0A6H5I126"/>
<keyword evidence="2" id="KW-1185">Reference proteome</keyword>
<dbReference type="Proteomes" id="UP000479190">
    <property type="component" value="Unassembled WGS sequence"/>
</dbReference>
<accession>A0A6H5I126</accession>
<reference evidence="1 2" key="1">
    <citation type="submission" date="2020-02" db="EMBL/GenBank/DDBJ databases">
        <authorList>
            <person name="Ferguson B K."/>
        </authorList>
    </citation>
    <scope>NUCLEOTIDE SEQUENCE [LARGE SCALE GENOMIC DNA]</scope>
</reference>
<evidence type="ECO:0000313" key="2">
    <source>
        <dbReference type="Proteomes" id="UP000479190"/>
    </source>
</evidence>
<name>A0A6H5I126_9HYME</name>
<dbReference type="EMBL" id="CADCXV010000335">
    <property type="protein sequence ID" value="CAB0029658.1"/>
    <property type="molecule type" value="Genomic_DNA"/>
</dbReference>
<proteinExistence type="predicted"/>
<dbReference type="OrthoDB" id="6755924at2759"/>